<evidence type="ECO:0000256" key="2">
    <source>
        <dbReference type="ARBA" id="ARBA00022450"/>
    </source>
</evidence>
<dbReference type="CDD" id="cd05930">
    <property type="entry name" value="A_NRPS"/>
    <property type="match status" value="1"/>
</dbReference>
<dbReference type="PROSITE" id="PS50075">
    <property type="entry name" value="CARRIER"/>
    <property type="match status" value="1"/>
</dbReference>
<dbReference type="InterPro" id="IPR045851">
    <property type="entry name" value="AMP-bd_C_sf"/>
</dbReference>
<gene>
    <name evidence="5" type="ORF">ACFFGT_04455</name>
</gene>
<dbReference type="InterPro" id="IPR020806">
    <property type="entry name" value="PKS_PP-bd"/>
</dbReference>
<feature type="domain" description="Carrier" evidence="4">
    <location>
        <begin position="686"/>
        <end position="761"/>
    </location>
</feature>
<dbReference type="InterPro" id="IPR001242">
    <property type="entry name" value="Condensation_dom"/>
</dbReference>
<keyword evidence="6" id="KW-1185">Reference proteome</keyword>
<evidence type="ECO:0000256" key="3">
    <source>
        <dbReference type="ARBA" id="ARBA00022553"/>
    </source>
</evidence>
<keyword evidence="3" id="KW-0597">Phosphoprotein</keyword>
<proteinExistence type="predicted"/>
<dbReference type="InterPro" id="IPR036736">
    <property type="entry name" value="ACP-like_sf"/>
</dbReference>
<dbReference type="InterPro" id="IPR000873">
    <property type="entry name" value="AMP-dep_synth/lig_dom"/>
</dbReference>
<dbReference type="InterPro" id="IPR025110">
    <property type="entry name" value="AMP-bd_C"/>
</dbReference>
<name>A0ABV6L120_9SPHI</name>
<dbReference type="InterPro" id="IPR009081">
    <property type="entry name" value="PP-bd_ACP"/>
</dbReference>
<protein>
    <submittedName>
        <fullName evidence="5">Amino acid adenylation domain-containing protein</fullName>
    </submittedName>
</protein>
<sequence length="794" mass="87510">GSPIAGRSHTDLEEQIGFYVNTLALRSRFEGDWSYRSLLSHVREVTLGAYEHQLYPFDELIDQLDLPRDLSRNALFDVMVVLQNTGMGKGVLPTLEGLEVRAYEEVQTESSKFDLTFNFTEGTEGILLDLTYNSDIYSREMAERLCGHLDRLLPAVCGSPDVPISELDYLGAAERKELLESFNDTAVAYPEEETLVSLFEAQAAQAPGSPALVFGEQTLSYSELNGLSNQLAHFLRLRGVGREDLVGICLERSLEMIVAILGVLKAGGAYVPVDPGYPSERISYMLKDSGCKVLIDDTLLSEFRSSLAEYGADNLAGVNESRDLAYVIYTSGSTGKPKGVMVEHRSVVNRIEWMWKHYDFSAADIILQKTTFTFDVSVWEFFMPLCYGAKIVLCSNDDVKSPERIFTIIGSEKISCLHFVPSMFNMFIANLPADASPGLSSLRMVVTSGEALSASTTNRWYSKTNIPVHNLYGPTEACIEATYYPVSAQDTNIPIGKPIWNVGIYILDAGLKLQPVGVSGEICIGGAGVARGYLNREELSAEKFIANPFKPGERLYRTGDLGRWLADGNIEYQGRLDDQVKVRGYRIELGEIESALNGHSDVSSSVVQALDLGSGERELVAYLVSGTLLNVPELRQYLQERLPGYMVPGHYVQLEALPLTANGKVDKKRLPSPAGQELSGGTVYEGARNETESQLIGIWEEVLGRNGIGINDNFFDLGGNSLKAVKMINIINGTFDEHIAVLAAFTFPNISVLAKHIDLNLNPDSNNFDQELIEATDARAKTISLLNYNYSDEE</sequence>
<dbReference type="SUPFAM" id="SSF56801">
    <property type="entry name" value="Acetyl-CoA synthetase-like"/>
    <property type="match status" value="1"/>
</dbReference>
<evidence type="ECO:0000313" key="5">
    <source>
        <dbReference type="EMBL" id="MFC0513434.1"/>
    </source>
</evidence>
<reference evidence="5 6" key="1">
    <citation type="submission" date="2024-09" db="EMBL/GenBank/DDBJ databases">
        <authorList>
            <person name="Sun Q."/>
            <person name="Mori K."/>
        </authorList>
    </citation>
    <scope>NUCLEOTIDE SEQUENCE [LARGE SCALE GENOMIC DNA]</scope>
    <source>
        <strain evidence="5 6">NCAIM B.02415</strain>
    </source>
</reference>
<dbReference type="RefSeq" id="WP_377021302.1">
    <property type="nucleotide sequence ID" value="NZ_JBHLTS010000008.1"/>
</dbReference>
<evidence type="ECO:0000313" key="6">
    <source>
        <dbReference type="Proteomes" id="UP001589828"/>
    </source>
</evidence>
<dbReference type="InterPro" id="IPR020459">
    <property type="entry name" value="AMP-binding"/>
</dbReference>
<dbReference type="Pfam" id="PF00668">
    <property type="entry name" value="Condensation"/>
    <property type="match status" value="1"/>
</dbReference>
<dbReference type="Gene3D" id="3.30.559.30">
    <property type="entry name" value="Nonribosomal peptide synthetase, condensation domain"/>
    <property type="match status" value="1"/>
</dbReference>
<dbReference type="Proteomes" id="UP001589828">
    <property type="component" value="Unassembled WGS sequence"/>
</dbReference>
<dbReference type="Gene3D" id="3.30.559.10">
    <property type="entry name" value="Chloramphenicol acetyltransferase-like domain"/>
    <property type="match status" value="1"/>
</dbReference>
<keyword evidence="2" id="KW-0596">Phosphopantetheine</keyword>
<dbReference type="InterPro" id="IPR006162">
    <property type="entry name" value="Ppantetheine_attach_site"/>
</dbReference>
<dbReference type="Gene3D" id="2.30.38.10">
    <property type="entry name" value="Luciferase, Domain 3"/>
    <property type="match status" value="1"/>
</dbReference>
<dbReference type="NCBIfam" id="TIGR01733">
    <property type="entry name" value="AA-adenyl-dom"/>
    <property type="match status" value="1"/>
</dbReference>
<dbReference type="PROSITE" id="PS00455">
    <property type="entry name" value="AMP_BINDING"/>
    <property type="match status" value="1"/>
</dbReference>
<feature type="non-terminal residue" evidence="5">
    <location>
        <position position="1"/>
    </location>
</feature>
<dbReference type="PROSITE" id="PS00012">
    <property type="entry name" value="PHOSPHOPANTETHEINE"/>
    <property type="match status" value="1"/>
</dbReference>
<dbReference type="PANTHER" id="PTHR45527:SF14">
    <property type="entry name" value="PLIPASTATIN SYNTHASE SUBUNIT B"/>
    <property type="match status" value="1"/>
</dbReference>
<dbReference type="InterPro" id="IPR010071">
    <property type="entry name" value="AA_adenyl_dom"/>
</dbReference>
<dbReference type="Pfam" id="PF00501">
    <property type="entry name" value="AMP-binding"/>
    <property type="match status" value="1"/>
</dbReference>
<dbReference type="PRINTS" id="PR00154">
    <property type="entry name" value="AMPBINDING"/>
</dbReference>
<evidence type="ECO:0000256" key="1">
    <source>
        <dbReference type="ARBA" id="ARBA00001957"/>
    </source>
</evidence>
<dbReference type="PANTHER" id="PTHR45527">
    <property type="entry name" value="NONRIBOSOMAL PEPTIDE SYNTHETASE"/>
    <property type="match status" value="1"/>
</dbReference>
<comment type="cofactor">
    <cofactor evidence="1">
        <name>pantetheine 4'-phosphate</name>
        <dbReference type="ChEBI" id="CHEBI:47942"/>
    </cofactor>
</comment>
<dbReference type="SUPFAM" id="SSF52777">
    <property type="entry name" value="CoA-dependent acyltransferases"/>
    <property type="match status" value="1"/>
</dbReference>
<dbReference type="EMBL" id="JBHLTS010000008">
    <property type="protein sequence ID" value="MFC0513434.1"/>
    <property type="molecule type" value="Genomic_DNA"/>
</dbReference>
<organism evidence="5 6">
    <name type="scientific">Mucilaginibacter angelicae</name>
    <dbReference type="NCBI Taxonomy" id="869718"/>
    <lineage>
        <taxon>Bacteria</taxon>
        <taxon>Pseudomonadati</taxon>
        <taxon>Bacteroidota</taxon>
        <taxon>Sphingobacteriia</taxon>
        <taxon>Sphingobacteriales</taxon>
        <taxon>Sphingobacteriaceae</taxon>
        <taxon>Mucilaginibacter</taxon>
    </lineage>
</organism>
<dbReference type="InterPro" id="IPR020845">
    <property type="entry name" value="AMP-binding_CS"/>
</dbReference>
<dbReference type="Gene3D" id="1.10.1200.10">
    <property type="entry name" value="ACP-like"/>
    <property type="match status" value="1"/>
</dbReference>
<comment type="caution">
    <text evidence="5">The sequence shown here is derived from an EMBL/GenBank/DDBJ whole genome shotgun (WGS) entry which is preliminary data.</text>
</comment>
<dbReference type="InterPro" id="IPR023213">
    <property type="entry name" value="CAT-like_dom_sf"/>
</dbReference>
<dbReference type="Pfam" id="PF13193">
    <property type="entry name" value="AMP-binding_C"/>
    <property type="match status" value="1"/>
</dbReference>
<dbReference type="Gene3D" id="3.40.50.980">
    <property type="match status" value="2"/>
</dbReference>
<dbReference type="Gene3D" id="3.30.300.30">
    <property type="match status" value="1"/>
</dbReference>
<evidence type="ECO:0000259" key="4">
    <source>
        <dbReference type="PROSITE" id="PS50075"/>
    </source>
</evidence>
<dbReference type="SMART" id="SM00823">
    <property type="entry name" value="PKS_PP"/>
    <property type="match status" value="1"/>
</dbReference>
<dbReference type="Pfam" id="PF00550">
    <property type="entry name" value="PP-binding"/>
    <property type="match status" value="1"/>
</dbReference>
<accession>A0ABV6L120</accession>
<dbReference type="SUPFAM" id="SSF47336">
    <property type="entry name" value="ACP-like"/>
    <property type="match status" value="1"/>
</dbReference>